<proteinExistence type="predicted"/>
<gene>
    <name evidence="1" type="ORF">CTOB1V02_LOCUS11160</name>
</gene>
<organism evidence="1">
    <name type="scientific">Cyprideis torosa</name>
    <dbReference type="NCBI Taxonomy" id="163714"/>
    <lineage>
        <taxon>Eukaryota</taxon>
        <taxon>Metazoa</taxon>
        <taxon>Ecdysozoa</taxon>
        <taxon>Arthropoda</taxon>
        <taxon>Crustacea</taxon>
        <taxon>Oligostraca</taxon>
        <taxon>Ostracoda</taxon>
        <taxon>Podocopa</taxon>
        <taxon>Podocopida</taxon>
        <taxon>Cytherocopina</taxon>
        <taxon>Cytheroidea</taxon>
        <taxon>Cytherideidae</taxon>
        <taxon>Cyprideis</taxon>
    </lineage>
</organism>
<dbReference type="InterPro" id="IPR036508">
    <property type="entry name" value="Chitin-bd_dom_sf"/>
</dbReference>
<reference evidence="1" key="1">
    <citation type="submission" date="2020-11" db="EMBL/GenBank/DDBJ databases">
        <authorList>
            <person name="Tran Van P."/>
        </authorList>
    </citation>
    <scope>NUCLEOTIDE SEQUENCE</scope>
</reference>
<evidence type="ECO:0000313" key="1">
    <source>
        <dbReference type="EMBL" id="CAD7233338.1"/>
    </source>
</evidence>
<dbReference type="GO" id="GO:0005576">
    <property type="term" value="C:extracellular region"/>
    <property type="evidence" value="ECO:0007669"/>
    <property type="project" value="InterPro"/>
</dbReference>
<dbReference type="GO" id="GO:0008061">
    <property type="term" value="F:chitin binding"/>
    <property type="evidence" value="ECO:0007669"/>
    <property type="project" value="InterPro"/>
</dbReference>
<feature type="non-terminal residue" evidence="1">
    <location>
        <position position="1"/>
    </location>
</feature>
<dbReference type="Gene3D" id="2.170.140.10">
    <property type="entry name" value="Chitin binding domain"/>
    <property type="match status" value="1"/>
</dbReference>
<dbReference type="PROSITE" id="PS50940">
    <property type="entry name" value="CHIT_BIND_II"/>
    <property type="match status" value="1"/>
</dbReference>
<dbReference type="Pfam" id="PF01607">
    <property type="entry name" value="CBM_14"/>
    <property type="match status" value="1"/>
</dbReference>
<sequence>MRSEITKAQKFNKRISNNNRSDNFNNRLVTFNNRTVSFNNRSFNFNNRSVFNKRSLNFNNRNVFNDRSVNLKNRAINFNNRTFNLNGSINLNNRSDHSLDSFGPRRSPILHRPFNGRSSALSLGSGLDFSIRMYFTVPSCKIDLCDQTSAQAKKKIRYTRDCRKYFLCDQIGLPNFSSIQDCPKGTVFEESRQTCVPPKEPPAPLCDGAGSTPSSGLRRKQVLARRTFSDHWERSPHPSLTSAVEKIIHPFAGKCPDMPQIRVQCTSSLQDQKTRHNQRILTEDQRRKARICAFLHC</sequence>
<dbReference type="EMBL" id="OB666079">
    <property type="protein sequence ID" value="CAD7233338.1"/>
    <property type="molecule type" value="Genomic_DNA"/>
</dbReference>
<dbReference type="InterPro" id="IPR002557">
    <property type="entry name" value="Chitin-bd_dom"/>
</dbReference>
<accession>A0A7R8ZQI1</accession>
<dbReference type="AlphaFoldDB" id="A0A7R8ZQI1"/>
<protein>
    <submittedName>
        <fullName evidence="1">Uncharacterized protein</fullName>
    </submittedName>
</protein>
<dbReference type="SUPFAM" id="SSF57625">
    <property type="entry name" value="Invertebrate chitin-binding proteins"/>
    <property type="match status" value="1"/>
</dbReference>
<name>A0A7R8ZQI1_9CRUS</name>